<dbReference type="AlphaFoldDB" id="A0A1X7DGN2"/>
<evidence type="ECO:0000313" key="1">
    <source>
        <dbReference type="EMBL" id="SMF15118.1"/>
    </source>
</evidence>
<organism evidence="1 2">
    <name type="scientific">Trinickia caryophylli</name>
    <name type="common">Paraburkholderia caryophylli</name>
    <dbReference type="NCBI Taxonomy" id="28094"/>
    <lineage>
        <taxon>Bacteria</taxon>
        <taxon>Pseudomonadati</taxon>
        <taxon>Pseudomonadota</taxon>
        <taxon>Betaproteobacteria</taxon>
        <taxon>Burkholderiales</taxon>
        <taxon>Burkholderiaceae</taxon>
        <taxon>Trinickia</taxon>
    </lineage>
</organism>
<dbReference type="STRING" id="28094.SAMN06295900_103161"/>
<evidence type="ECO:0000313" key="2">
    <source>
        <dbReference type="Proteomes" id="UP000192911"/>
    </source>
</evidence>
<dbReference type="Pfam" id="PF26125">
    <property type="entry name" value="AcrVA2-like"/>
    <property type="match status" value="1"/>
</dbReference>
<proteinExistence type="predicted"/>
<reference evidence="2" key="1">
    <citation type="submission" date="2017-04" db="EMBL/GenBank/DDBJ databases">
        <authorList>
            <person name="Varghese N."/>
            <person name="Submissions S."/>
        </authorList>
    </citation>
    <scope>NUCLEOTIDE SEQUENCE [LARGE SCALE GENOMIC DNA]</scope>
    <source>
        <strain evidence="2">Ballard 720</strain>
    </source>
</reference>
<keyword evidence="2" id="KW-1185">Reference proteome</keyword>
<dbReference type="Proteomes" id="UP000192911">
    <property type="component" value="Unassembled WGS sequence"/>
</dbReference>
<protein>
    <submittedName>
        <fullName evidence="1">Uncharacterized protein</fullName>
    </submittedName>
</protein>
<name>A0A1X7DGN2_TRICW</name>
<dbReference type="EMBL" id="FXAH01000003">
    <property type="protein sequence ID" value="SMF15118.1"/>
    <property type="molecule type" value="Genomic_DNA"/>
</dbReference>
<dbReference type="InterPro" id="IPR058915">
    <property type="entry name" value="AcrVA2-like"/>
</dbReference>
<gene>
    <name evidence="1" type="ORF">SAMN06295900_103161</name>
</gene>
<sequence>MNGTQRPELERRARDFLIAVDSTMRTSRALPPARAAQVGLLPAWRAWVDTLRRRDGEVPAGFVPRADSDYGPPVAGDAVMKLLIEAVRVNNPAHLDRLKPWEAQKMATLSMAAGLYLARPHAVIEPTAALQDWLVRTDIGGDVPASLFQLPFPAVFVRFGPAMAGAIDEPLWAHTGEDAITVGVYIFDTRVGARRDLLFVPVGVGRRTQPGQCDQPVMVQLIFRDENESLMAHVANNMSAGASLSAAELKPVMEMCIKVMLYLQTAGAVRIDDMRADDTMERMARVGNRKASRIERQLASRYNRIIVGPEHIERPTGGEMSPHWRRGHMRMQPYGPQHGLRKLIFVAPTLVRADRLGVSS</sequence>
<accession>A0A1X7DGN2</accession>